<evidence type="ECO:0000256" key="3">
    <source>
        <dbReference type="ARBA" id="ARBA00022475"/>
    </source>
</evidence>
<evidence type="ECO:0000256" key="4">
    <source>
        <dbReference type="ARBA" id="ARBA00022692"/>
    </source>
</evidence>
<feature type="transmembrane region" description="Helical" evidence="7">
    <location>
        <begin position="79"/>
        <end position="96"/>
    </location>
</feature>
<comment type="similarity">
    <text evidence="2">Belongs to the cytochrome ubiquinol oxidase subunit 2 family.</text>
</comment>
<feature type="transmembrane region" description="Helical" evidence="7">
    <location>
        <begin position="151"/>
        <end position="174"/>
    </location>
</feature>
<keyword evidence="6 7" id="KW-0472">Membrane</keyword>
<name>A0A3M2LXS5_9ACTN</name>
<dbReference type="Pfam" id="PF02322">
    <property type="entry name" value="Cyt_bd_oxida_II"/>
    <property type="match status" value="1"/>
</dbReference>
<organism evidence="8 9">
    <name type="scientific">Streptomyces triticirhizae</name>
    <dbReference type="NCBI Taxonomy" id="2483353"/>
    <lineage>
        <taxon>Bacteria</taxon>
        <taxon>Bacillati</taxon>
        <taxon>Actinomycetota</taxon>
        <taxon>Actinomycetes</taxon>
        <taxon>Kitasatosporales</taxon>
        <taxon>Streptomycetaceae</taxon>
        <taxon>Streptomyces</taxon>
    </lineage>
</organism>
<dbReference type="AlphaFoldDB" id="A0A3M2LXS5"/>
<dbReference type="Proteomes" id="UP000278673">
    <property type="component" value="Unassembled WGS sequence"/>
</dbReference>
<dbReference type="RefSeq" id="WP_122183834.1">
    <property type="nucleotide sequence ID" value="NZ_RFFJ01000052.1"/>
</dbReference>
<evidence type="ECO:0000313" key="8">
    <source>
        <dbReference type="EMBL" id="RMI40855.1"/>
    </source>
</evidence>
<evidence type="ECO:0000256" key="5">
    <source>
        <dbReference type="ARBA" id="ARBA00022989"/>
    </source>
</evidence>
<feature type="transmembrane region" description="Helical" evidence="7">
    <location>
        <begin position="6"/>
        <end position="33"/>
    </location>
</feature>
<dbReference type="EMBL" id="RFFJ01000052">
    <property type="protein sequence ID" value="RMI40855.1"/>
    <property type="molecule type" value="Genomic_DNA"/>
</dbReference>
<evidence type="ECO:0000256" key="6">
    <source>
        <dbReference type="ARBA" id="ARBA00023136"/>
    </source>
</evidence>
<evidence type="ECO:0000313" key="9">
    <source>
        <dbReference type="Proteomes" id="UP000278673"/>
    </source>
</evidence>
<keyword evidence="5 7" id="KW-1133">Transmembrane helix</keyword>
<feature type="transmembrane region" description="Helical" evidence="7">
    <location>
        <begin position="221"/>
        <end position="242"/>
    </location>
</feature>
<accession>A0A3M2LXS5</accession>
<gene>
    <name evidence="8" type="ORF">EBN88_12020</name>
</gene>
<evidence type="ECO:0000256" key="2">
    <source>
        <dbReference type="ARBA" id="ARBA00007543"/>
    </source>
</evidence>
<feature type="transmembrane region" description="Helical" evidence="7">
    <location>
        <begin position="117"/>
        <end position="139"/>
    </location>
</feature>
<keyword evidence="4 7" id="KW-0812">Transmembrane</keyword>
<protein>
    <submittedName>
        <fullName evidence="8">Cytochrome d ubiquinol oxidase subunit II</fullName>
    </submittedName>
</protein>
<comment type="subcellular location">
    <subcellularLocation>
        <location evidence="1">Cell membrane</location>
        <topology evidence="1">Multi-pass membrane protein</topology>
    </subcellularLocation>
</comment>
<feature type="transmembrane region" description="Helical" evidence="7">
    <location>
        <begin position="54"/>
        <end position="73"/>
    </location>
</feature>
<evidence type="ECO:0000256" key="1">
    <source>
        <dbReference type="ARBA" id="ARBA00004651"/>
    </source>
</evidence>
<dbReference type="InterPro" id="IPR003317">
    <property type="entry name" value="Cyt-d_oxidase_su2"/>
</dbReference>
<sequence>MEPLAVVPLGCFAVGYFVVGGAGLGVGMLLPLLGRTGAERAALRRDTAPLSRLATRWLAATCCALLGCFPGLVGDLAEQPSALAPLVTGLALRALAGRGVALRGLSRRAVSRRGPGNGALVAGSWLTAAGWGWLLAFVVGGPDAGWGGPPALLSAVCVALLLLTHGVGVAAWRATGMPFQRARTLVGPRGAGPSLALTSATVAALPLLAGSQLPLMERAAAPWALAAALPVLLLALLALAAAQARPARRRQPRD</sequence>
<evidence type="ECO:0000256" key="7">
    <source>
        <dbReference type="SAM" id="Phobius"/>
    </source>
</evidence>
<dbReference type="GO" id="GO:0005886">
    <property type="term" value="C:plasma membrane"/>
    <property type="evidence" value="ECO:0007669"/>
    <property type="project" value="UniProtKB-SubCell"/>
</dbReference>
<reference evidence="8 9" key="1">
    <citation type="submission" date="2018-10" db="EMBL/GenBank/DDBJ databases">
        <title>Isolation, diversity and antifungal activity of actinobacteria from wheat.</title>
        <authorList>
            <person name="Han C."/>
        </authorList>
    </citation>
    <scope>NUCLEOTIDE SEQUENCE [LARGE SCALE GENOMIC DNA]</scope>
    <source>
        <strain evidence="8 9">NEAU-YY642</strain>
    </source>
</reference>
<keyword evidence="9" id="KW-1185">Reference proteome</keyword>
<proteinExistence type="inferred from homology"/>
<comment type="caution">
    <text evidence="8">The sequence shown here is derived from an EMBL/GenBank/DDBJ whole genome shotgun (WGS) entry which is preliminary data.</text>
</comment>
<keyword evidence="3" id="KW-1003">Cell membrane</keyword>